<gene>
    <name evidence="3" type="ORF">F0562_013745</name>
</gene>
<dbReference type="EMBL" id="CM018049">
    <property type="protein sequence ID" value="KAA8519489.1"/>
    <property type="molecule type" value="Genomic_DNA"/>
</dbReference>
<sequence>MLTGTVRSSDMVTTKSNGSSNVEDAEAKKRRESFSVTLVYVGLCGIDVLIGYVGFRVKHQYFHSLLIGLGANGWQRSWRSCKAYDDRADDRSSKRRR</sequence>
<protein>
    <submittedName>
        <fullName evidence="3">Uncharacterized protein</fullName>
    </submittedName>
</protein>
<feature type="region of interest" description="Disordered" evidence="1">
    <location>
        <begin position="1"/>
        <end position="28"/>
    </location>
</feature>
<keyword evidence="4" id="KW-1185">Reference proteome</keyword>
<reference evidence="3 4" key="1">
    <citation type="submission" date="2019-09" db="EMBL/GenBank/DDBJ databases">
        <title>A chromosome-level genome assembly of the Chinese tupelo Nyssa sinensis.</title>
        <authorList>
            <person name="Yang X."/>
            <person name="Kang M."/>
            <person name="Yang Y."/>
            <person name="Xiong H."/>
            <person name="Wang M."/>
            <person name="Zhang Z."/>
            <person name="Wang Z."/>
            <person name="Wu H."/>
            <person name="Ma T."/>
            <person name="Liu J."/>
            <person name="Xi Z."/>
        </authorList>
    </citation>
    <scope>NUCLEOTIDE SEQUENCE [LARGE SCALE GENOMIC DNA]</scope>
    <source>
        <strain evidence="3">J267</strain>
        <tissue evidence="3">Leaf</tissue>
    </source>
</reference>
<feature type="transmembrane region" description="Helical" evidence="2">
    <location>
        <begin position="34"/>
        <end position="55"/>
    </location>
</feature>
<evidence type="ECO:0000256" key="2">
    <source>
        <dbReference type="SAM" id="Phobius"/>
    </source>
</evidence>
<keyword evidence="2" id="KW-0472">Membrane</keyword>
<dbReference type="AlphaFoldDB" id="A0A5J4ZNE5"/>
<accession>A0A5J4ZNE5</accession>
<dbReference type="Proteomes" id="UP000325577">
    <property type="component" value="Linkage Group LG6"/>
</dbReference>
<keyword evidence="2" id="KW-1133">Transmembrane helix</keyword>
<evidence type="ECO:0000313" key="4">
    <source>
        <dbReference type="Proteomes" id="UP000325577"/>
    </source>
</evidence>
<keyword evidence="2" id="KW-0812">Transmembrane</keyword>
<organism evidence="3 4">
    <name type="scientific">Nyssa sinensis</name>
    <dbReference type="NCBI Taxonomy" id="561372"/>
    <lineage>
        <taxon>Eukaryota</taxon>
        <taxon>Viridiplantae</taxon>
        <taxon>Streptophyta</taxon>
        <taxon>Embryophyta</taxon>
        <taxon>Tracheophyta</taxon>
        <taxon>Spermatophyta</taxon>
        <taxon>Magnoliopsida</taxon>
        <taxon>eudicotyledons</taxon>
        <taxon>Gunneridae</taxon>
        <taxon>Pentapetalae</taxon>
        <taxon>asterids</taxon>
        <taxon>Cornales</taxon>
        <taxon>Nyssaceae</taxon>
        <taxon>Nyssa</taxon>
    </lineage>
</organism>
<evidence type="ECO:0000256" key="1">
    <source>
        <dbReference type="SAM" id="MobiDB-lite"/>
    </source>
</evidence>
<proteinExistence type="predicted"/>
<evidence type="ECO:0000313" key="3">
    <source>
        <dbReference type="EMBL" id="KAA8519489.1"/>
    </source>
</evidence>
<feature type="compositionally biased region" description="Polar residues" evidence="1">
    <location>
        <begin position="1"/>
        <end position="22"/>
    </location>
</feature>
<name>A0A5J4ZNE5_9ASTE</name>